<dbReference type="PANTHER" id="PTHR15856:SF27">
    <property type="entry name" value="PHD FINGER PROTEIN 20"/>
    <property type="match status" value="1"/>
</dbReference>
<dbReference type="InterPro" id="IPR002999">
    <property type="entry name" value="Tudor"/>
</dbReference>
<keyword evidence="2" id="KW-0479">Metal-binding</keyword>
<dbReference type="Pfam" id="PF20826">
    <property type="entry name" value="PHD_5"/>
    <property type="match status" value="1"/>
</dbReference>
<comment type="subcellular location">
    <subcellularLocation>
        <location evidence="1">Nucleus</location>
    </subcellularLocation>
</comment>
<keyword evidence="11" id="KW-1185">Reference proteome</keyword>
<evidence type="ECO:0000313" key="11">
    <source>
        <dbReference type="Proteomes" id="UP001059041"/>
    </source>
</evidence>
<dbReference type="PROSITE" id="PS50157">
    <property type="entry name" value="ZINC_FINGER_C2H2_2"/>
    <property type="match status" value="1"/>
</dbReference>
<evidence type="ECO:0000313" key="10">
    <source>
        <dbReference type="EMBL" id="KAI7795190.1"/>
    </source>
</evidence>
<dbReference type="InterPro" id="IPR041297">
    <property type="entry name" value="Crb2_Tudor"/>
</dbReference>
<dbReference type="Proteomes" id="UP001059041">
    <property type="component" value="Linkage Group LG20"/>
</dbReference>
<feature type="region of interest" description="Disordered" evidence="8">
    <location>
        <begin position="293"/>
        <end position="397"/>
    </location>
</feature>
<evidence type="ECO:0000256" key="5">
    <source>
        <dbReference type="ARBA" id="ARBA00022833"/>
    </source>
</evidence>
<dbReference type="SMART" id="SM00249">
    <property type="entry name" value="PHD"/>
    <property type="match status" value="1"/>
</dbReference>
<dbReference type="InterPro" id="IPR013083">
    <property type="entry name" value="Znf_RING/FYVE/PHD"/>
</dbReference>
<dbReference type="InterPro" id="IPR001965">
    <property type="entry name" value="Znf_PHD"/>
</dbReference>
<evidence type="ECO:0000256" key="8">
    <source>
        <dbReference type="SAM" id="MobiDB-lite"/>
    </source>
</evidence>
<evidence type="ECO:0000256" key="2">
    <source>
        <dbReference type="ARBA" id="ARBA00022723"/>
    </source>
</evidence>
<evidence type="ECO:0000256" key="1">
    <source>
        <dbReference type="ARBA" id="ARBA00004123"/>
    </source>
</evidence>
<comment type="caution">
    <text evidence="10">The sequence shown here is derived from an EMBL/GenBank/DDBJ whole genome shotgun (WGS) entry which is preliminary data.</text>
</comment>
<dbReference type="PANTHER" id="PTHR15856">
    <property type="entry name" value="PHD FINGER PROTEIN 20-RELATED"/>
    <property type="match status" value="1"/>
</dbReference>
<reference evidence="10" key="1">
    <citation type="submission" date="2021-02" db="EMBL/GenBank/DDBJ databases">
        <title>Comparative genomics reveals that relaxation of natural selection precedes convergent phenotypic evolution of cavefish.</title>
        <authorList>
            <person name="Peng Z."/>
        </authorList>
    </citation>
    <scope>NUCLEOTIDE SEQUENCE</scope>
    <source>
        <tissue evidence="10">Muscle</tissue>
    </source>
</reference>
<gene>
    <name evidence="10" type="ORF">IRJ41_011059</name>
</gene>
<accession>A0A9W7TB17</accession>
<dbReference type="InterPro" id="IPR013087">
    <property type="entry name" value="Znf_C2H2_type"/>
</dbReference>
<dbReference type="EMBL" id="JAFHDT010000020">
    <property type="protein sequence ID" value="KAI7795190.1"/>
    <property type="molecule type" value="Genomic_DNA"/>
</dbReference>
<dbReference type="FunFam" id="2.30.30.140:FF:000049">
    <property type="entry name" value="PHD finger protein 20 (Predicted)"/>
    <property type="match status" value="1"/>
</dbReference>
<dbReference type="Gene3D" id="2.30.30.140">
    <property type="match status" value="2"/>
</dbReference>
<feature type="compositionally biased region" description="Acidic residues" evidence="8">
    <location>
        <begin position="181"/>
        <end position="196"/>
    </location>
</feature>
<dbReference type="SUPFAM" id="SSF63748">
    <property type="entry name" value="Tudor/PWWP/MBT"/>
    <property type="match status" value="2"/>
</dbReference>
<dbReference type="SUPFAM" id="SSF57903">
    <property type="entry name" value="FYVE/PHD zinc finger"/>
    <property type="match status" value="1"/>
</dbReference>
<dbReference type="PROSITE" id="PS00028">
    <property type="entry name" value="ZINC_FINGER_C2H2_1"/>
    <property type="match status" value="1"/>
</dbReference>
<dbReference type="AlphaFoldDB" id="A0A9W7TB17"/>
<evidence type="ECO:0000259" key="9">
    <source>
        <dbReference type="PROSITE" id="PS50157"/>
    </source>
</evidence>
<keyword evidence="4 7" id="KW-0863">Zinc-finger</keyword>
<dbReference type="Gene3D" id="3.30.160.60">
    <property type="entry name" value="Classic Zinc Finger"/>
    <property type="match status" value="1"/>
</dbReference>
<feature type="compositionally biased region" description="Basic and acidic residues" evidence="8">
    <location>
        <begin position="293"/>
        <end position="308"/>
    </location>
</feature>
<dbReference type="PROSITE" id="PS01359">
    <property type="entry name" value="ZF_PHD_1"/>
    <property type="match status" value="1"/>
</dbReference>
<protein>
    <submittedName>
        <fullName evidence="10">PHD finger protein 20</fullName>
    </submittedName>
</protein>
<dbReference type="CDD" id="cd20453">
    <property type="entry name" value="Tudor_PHF20"/>
    <property type="match status" value="1"/>
</dbReference>
<dbReference type="GO" id="GO:0008270">
    <property type="term" value="F:zinc ion binding"/>
    <property type="evidence" value="ECO:0007669"/>
    <property type="project" value="UniProtKB-KW"/>
</dbReference>
<dbReference type="SMART" id="SM00333">
    <property type="entry name" value="TUDOR"/>
    <property type="match status" value="2"/>
</dbReference>
<proteinExistence type="predicted"/>
<name>A0A9W7TB17_TRIRA</name>
<dbReference type="InterPro" id="IPR043449">
    <property type="entry name" value="PHF20-like"/>
</dbReference>
<evidence type="ECO:0000256" key="4">
    <source>
        <dbReference type="ARBA" id="ARBA00022771"/>
    </source>
</evidence>
<keyword evidence="5" id="KW-0862">Zinc</keyword>
<dbReference type="GO" id="GO:0006357">
    <property type="term" value="P:regulation of transcription by RNA polymerase II"/>
    <property type="evidence" value="ECO:0007669"/>
    <property type="project" value="TreeGrafter"/>
</dbReference>
<dbReference type="GO" id="GO:0044545">
    <property type="term" value="C:NSL complex"/>
    <property type="evidence" value="ECO:0007669"/>
    <property type="project" value="TreeGrafter"/>
</dbReference>
<organism evidence="10 11">
    <name type="scientific">Triplophysa rosa</name>
    <name type="common">Cave loach</name>
    <dbReference type="NCBI Taxonomy" id="992332"/>
    <lineage>
        <taxon>Eukaryota</taxon>
        <taxon>Metazoa</taxon>
        <taxon>Chordata</taxon>
        <taxon>Craniata</taxon>
        <taxon>Vertebrata</taxon>
        <taxon>Euteleostomi</taxon>
        <taxon>Actinopterygii</taxon>
        <taxon>Neopterygii</taxon>
        <taxon>Teleostei</taxon>
        <taxon>Ostariophysi</taxon>
        <taxon>Cypriniformes</taxon>
        <taxon>Nemacheilidae</taxon>
        <taxon>Triplophysa</taxon>
    </lineage>
</organism>
<dbReference type="InterPro" id="IPR011011">
    <property type="entry name" value="Znf_FYVE_PHD"/>
</dbReference>
<evidence type="ECO:0000256" key="6">
    <source>
        <dbReference type="ARBA" id="ARBA00023242"/>
    </source>
</evidence>
<feature type="compositionally biased region" description="Polar residues" evidence="8">
    <location>
        <begin position="341"/>
        <end position="375"/>
    </location>
</feature>
<dbReference type="Pfam" id="PF18115">
    <property type="entry name" value="Tudor_3"/>
    <property type="match status" value="1"/>
</dbReference>
<feature type="region of interest" description="Disordered" evidence="8">
    <location>
        <begin position="149"/>
        <end position="216"/>
    </location>
</feature>
<dbReference type="InterPro" id="IPR019786">
    <property type="entry name" value="Zinc_finger_PHD-type_CS"/>
</dbReference>
<evidence type="ECO:0000256" key="7">
    <source>
        <dbReference type="PROSITE-ProRule" id="PRU00042"/>
    </source>
</evidence>
<dbReference type="CDD" id="cd20104">
    <property type="entry name" value="MBT_PHF20L1-like"/>
    <property type="match status" value="1"/>
</dbReference>
<evidence type="ECO:0000256" key="3">
    <source>
        <dbReference type="ARBA" id="ARBA00022737"/>
    </source>
</evidence>
<feature type="compositionally biased region" description="Basic and acidic residues" evidence="8">
    <location>
        <begin position="150"/>
        <end position="161"/>
    </location>
</feature>
<feature type="compositionally biased region" description="Basic residues" evidence="8">
    <location>
        <begin position="309"/>
        <end position="329"/>
    </location>
</feature>
<dbReference type="GO" id="GO:0005654">
    <property type="term" value="C:nucleoplasm"/>
    <property type="evidence" value="ECO:0007669"/>
    <property type="project" value="UniProtKB-ARBA"/>
</dbReference>
<sequence>MSKIPPNRRGITFEVGAALEARDSLKNWYAANIEKIDYDDEKVLIHYRQWGHRHDEWFDWTSPYLRAMERERVQLRREGLQEDNFIPGFHVNEKVLASWSDCRFYPAKVLAVNKDASYTVKFYDGVIQTVKGIHVKPFIRERRKKLANRNAEKLQVKKPENVNKMQENGADVAKEEQGDLVPEEEENEISDWDGNEDDQKKSRIQGRNTGRKNEEHVMENMSMKEENEDGERVLEQIGQHNYSKSFLRKDSGHERRDEKTVVKIEDNAMVLDSCIHFNERMLKGNRIEEAEVQAEQKEKEIEGFPHDKKSQRHRFRGKRRISMARRKKSKTDAVKSFHNGCESTPELTNQRVPGNGQESEPSLLTQPSNDTSDTPKPTVRKQAVHNPTRFSREPLYRVVRNQPPPVLSINLDHNPYKCSAPGCAKSFRKAKLLHYHMKYYHGDIRAVDDDLAVNTGNQPDVFSQQTAFNNQNGSKKRCIALSTVPVNKRTDAQMIVKRRSTAPPAFSAQNYQQWSSLKKTTREKLDNNTQRCFNKERERRYVEIGVKECDRLKGKRSRDFLHFKLTKNKKIRMTTSDEESLSDWSSDSCGWSDDDMGTDLGIMPSPLSCSSIASTTGSRENVRCVCDVEEENDFMLQCEVCLYWQHGTCMGFLEDKVPERYTCFICRGQIRGQRSSYQYWYGLSFLENYSQQNSKKIAATHQLLGDIQHVVEVLNGLQLKINVLQSQTHPDLKLWQKPWKLAGRSRMKSAALSDSKTLSSASSETSLHKELLSSSFTDYISSDHCYQKPIALHRVLEPRLELKTWEVEDRLYNANSMIKKEQHSFQPALSTSSNKLSNHNKEVGKEYEVGADGGGVMGGAQQHQCKINLLEHIEAVQEEVTDRMDFIERELDVLENWLDCTGELEPPEPLDRLPELKQSVKQLLNKLGKVQQIALVCAT</sequence>
<keyword evidence="3" id="KW-0677">Repeat</keyword>
<dbReference type="Gene3D" id="3.30.40.10">
    <property type="entry name" value="Zinc/RING finger domain, C3HC4 (zinc finger)"/>
    <property type="match status" value="1"/>
</dbReference>
<feature type="domain" description="C2H2-type" evidence="9">
    <location>
        <begin position="416"/>
        <end position="446"/>
    </location>
</feature>
<keyword evidence="6" id="KW-0539">Nucleus</keyword>
<dbReference type="OrthoDB" id="161570at2759"/>